<dbReference type="EMBL" id="UINC01228882">
    <property type="protein sequence ID" value="SVE60389.1"/>
    <property type="molecule type" value="Genomic_DNA"/>
</dbReference>
<keyword evidence="4" id="KW-0658">Purine biosynthesis</keyword>
<organism evidence="6">
    <name type="scientific">marine metagenome</name>
    <dbReference type="NCBI Taxonomy" id="408172"/>
    <lineage>
        <taxon>unclassified sequences</taxon>
        <taxon>metagenomes</taxon>
        <taxon>ecological metagenomes</taxon>
    </lineage>
</organism>
<dbReference type="PANTHER" id="PTHR43369">
    <property type="entry name" value="PHOSPHORIBOSYLGLYCINAMIDE FORMYLTRANSFERASE"/>
    <property type="match status" value="1"/>
</dbReference>
<dbReference type="EC" id="2.1.2.2" evidence="2"/>
<comment type="pathway">
    <text evidence="1">Purine metabolism; IMP biosynthesis via de novo pathway; N(2)-formyl-N(1)-(5-phospho-D-ribosyl)glycinamide from N(1)-(5-phospho-D-ribosyl)glycinamide (10-formyl THF route): step 1/1.</text>
</comment>
<dbReference type="SUPFAM" id="SSF53328">
    <property type="entry name" value="Formyltransferase"/>
    <property type="match status" value="1"/>
</dbReference>
<evidence type="ECO:0000313" key="6">
    <source>
        <dbReference type="EMBL" id="SVE60389.1"/>
    </source>
</evidence>
<reference evidence="6" key="1">
    <citation type="submission" date="2018-05" db="EMBL/GenBank/DDBJ databases">
        <authorList>
            <person name="Lanie J.A."/>
            <person name="Ng W.-L."/>
            <person name="Kazmierczak K.M."/>
            <person name="Andrzejewski T.M."/>
            <person name="Davidsen T.M."/>
            <person name="Wayne K.J."/>
            <person name="Tettelin H."/>
            <person name="Glass J.I."/>
            <person name="Rusch D."/>
            <person name="Podicherti R."/>
            <person name="Tsui H.-C.T."/>
            <person name="Winkler M.E."/>
        </authorList>
    </citation>
    <scope>NUCLEOTIDE SEQUENCE</scope>
</reference>
<gene>
    <name evidence="6" type="ORF">METZ01_LOCUS513243</name>
</gene>
<evidence type="ECO:0000256" key="1">
    <source>
        <dbReference type="ARBA" id="ARBA00005054"/>
    </source>
</evidence>
<protein>
    <recommendedName>
        <fullName evidence="2">phosphoribosylglycinamide formyltransferase 1</fullName>
        <ecNumber evidence="2">2.1.2.2</ecNumber>
    </recommendedName>
</protein>
<dbReference type="Pfam" id="PF00551">
    <property type="entry name" value="Formyl_trans_N"/>
    <property type="match status" value="1"/>
</dbReference>
<feature type="non-terminal residue" evidence="6">
    <location>
        <position position="77"/>
    </location>
</feature>
<dbReference type="GO" id="GO:0004644">
    <property type="term" value="F:phosphoribosylglycinamide formyltransferase activity"/>
    <property type="evidence" value="ECO:0007669"/>
    <property type="project" value="UniProtKB-EC"/>
</dbReference>
<dbReference type="InterPro" id="IPR002376">
    <property type="entry name" value="Formyl_transf_N"/>
</dbReference>
<keyword evidence="3" id="KW-0808">Transferase</keyword>
<name>A0A383EUR7_9ZZZZ</name>
<dbReference type="GO" id="GO:0005829">
    <property type="term" value="C:cytosol"/>
    <property type="evidence" value="ECO:0007669"/>
    <property type="project" value="TreeGrafter"/>
</dbReference>
<dbReference type="InterPro" id="IPR036477">
    <property type="entry name" value="Formyl_transf_N_sf"/>
</dbReference>
<dbReference type="PANTHER" id="PTHR43369:SF2">
    <property type="entry name" value="PHOSPHORIBOSYLGLYCINAMIDE FORMYLTRANSFERASE"/>
    <property type="match status" value="1"/>
</dbReference>
<dbReference type="AlphaFoldDB" id="A0A383EUR7"/>
<dbReference type="Gene3D" id="3.40.50.170">
    <property type="entry name" value="Formyl transferase, N-terminal domain"/>
    <property type="match status" value="1"/>
</dbReference>
<evidence type="ECO:0000256" key="4">
    <source>
        <dbReference type="ARBA" id="ARBA00022755"/>
    </source>
</evidence>
<feature type="domain" description="Formyl transferase N-terminal" evidence="5">
    <location>
        <begin position="7"/>
        <end position="62"/>
    </location>
</feature>
<dbReference type="GO" id="GO:0006189">
    <property type="term" value="P:'de novo' IMP biosynthetic process"/>
    <property type="evidence" value="ECO:0007669"/>
    <property type="project" value="TreeGrafter"/>
</dbReference>
<proteinExistence type="predicted"/>
<evidence type="ECO:0000256" key="2">
    <source>
        <dbReference type="ARBA" id="ARBA00012254"/>
    </source>
</evidence>
<sequence length="77" mass="8853">MIKEPLCVLISGRGSNLLSIIKSCREKDFPAKVKLIVSNNPDAYGLRYAKQYRIPFKVITKNFENTLLKQLQKNQID</sequence>
<evidence type="ECO:0000256" key="3">
    <source>
        <dbReference type="ARBA" id="ARBA00022679"/>
    </source>
</evidence>
<accession>A0A383EUR7</accession>
<evidence type="ECO:0000259" key="5">
    <source>
        <dbReference type="Pfam" id="PF00551"/>
    </source>
</evidence>